<dbReference type="GO" id="GO:0003824">
    <property type="term" value="F:catalytic activity"/>
    <property type="evidence" value="ECO:0007669"/>
    <property type="project" value="InterPro"/>
</dbReference>
<reference evidence="2 5" key="2">
    <citation type="submission" date="2021-03" db="EMBL/GenBank/DDBJ databases">
        <title>Whole genome shotgun sequence of Salinispora arenicola NBRC 105043.</title>
        <authorList>
            <person name="Komaki H."/>
            <person name="Tamura T."/>
        </authorList>
    </citation>
    <scope>NUCLEOTIDE SEQUENCE [LARGE SCALE GENOMIC DNA]</scope>
    <source>
        <strain evidence="2 5">NBRC 105043</strain>
    </source>
</reference>
<dbReference type="RefSeq" id="WP_018801108.1">
    <property type="nucleotide sequence ID" value="NZ_BOQM01000028.1"/>
</dbReference>
<dbReference type="GO" id="GO:0005737">
    <property type="term" value="C:cytoplasm"/>
    <property type="evidence" value="ECO:0007669"/>
    <property type="project" value="TreeGrafter"/>
</dbReference>
<dbReference type="PANTHER" id="PTHR45527">
    <property type="entry name" value="NONRIBOSOMAL PEPTIDE SYNTHETASE"/>
    <property type="match status" value="1"/>
</dbReference>
<dbReference type="InterPro" id="IPR001242">
    <property type="entry name" value="Condensation_dom"/>
</dbReference>
<dbReference type="GO" id="GO:0044550">
    <property type="term" value="P:secondary metabolite biosynthetic process"/>
    <property type="evidence" value="ECO:0007669"/>
    <property type="project" value="TreeGrafter"/>
</dbReference>
<reference evidence="3 4" key="1">
    <citation type="submission" date="2019-06" db="EMBL/GenBank/DDBJ databases">
        <title>Sequencing the genomes of 1000 actinobacteria strains.</title>
        <authorList>
            <person name="Klenk H.-P."/>
        </authorList>
    </citation>
    <scope>NUCLEOTIDE SEQUENCE [LARGE SCALE GENOMIC DNA]</scope>
    <source>
        <strain evidence="3 4">DSM 44819</strain>
    </source>
</reference>
<evidence type="ECO:0000313" key="2">
    <source>
        <dbReference type="EMBL" id="GIM86837.1"/>
    </source>
</evidence>
<dbReference type="GO" id="GO:0008610">
    <property type="term" value="P:lipid biosynthetic process"/>
    <property type="evidence" value="ECO:0007669"/>
    <property type="project" value="UniProtKB-ARBA"/>
</dbReference>
<evidence type="ECO:0000313" key="4">
    <source>
        <dbReference type="Proteomes" id="UP000315983"/>
    </source>
</evidence>
<accession>A0A542XT68</accession>
<sequence>MIDTALRVPLSLQQDFLRRVDHGDDAGPFGSRYTIVGGWRIRGPIDVDTLRDALADVVARHEALRTLLIVDGDEACQQIQPPSSPDLMLRDLPDRGPADRERIAEDFLNDVESGRFGMDETPLLRAVLGRIDNDNAVLALVAHHTAADGWSMQVVMRDLASYYAARRQGRPADLPPARQYREYVAWQQANADSETAVAARRYWQETLRGAQVWPVRTDLTRADGPFVTSWYRFLLEDELRAATVALAAETRSTPFMVLMAAYLTHLRERTGETDLVVPTFMPGRNPSWTLQIVGSFYNLIPLRTDMSNCTDFRDLIGRVRTTCLDAYRHELPFADIIAQAPDVMNAAIGPDAAACVLQVTQSPYVLREEQVGDLRYTALRRRLVSAPVGSQIPDGALLGLELDPDGGIVGSIGFTTNLFVESTIVGMAADFQQTLRDVLNPSSRR</sequence>
<evidence type="ECO:0000313" key="5">
    <source>
        <dbReference type="Proteomes" id="UP000677457"/>
    </source>
</evidence>
<dbReference type="Proteomes" id="UP000677457">
    <property type="component" value="Unassembled WGS sequence"/>
</dbReference>
<comment type="caution">
    <text evidence="3">The sequence shown here is derived from an EMBL/GenBank/DDBJ whole genome shotgun (WGS) entry which is preliminary data.</text>
</comment>
<dbReference type="GO" id="GO:0031177">
    <property type="term" value="F:phosphopantetheine binding"/>
    <property type="evidence" value="ECO:0007669"/>
    <property type="project" value="TreeGrafter"/>
</dbReference>
<name>A0A542XT68_SALAC</name>
<dbReference type="Pfam" id="PF00668">
    <property type="entry name" value="Condensation"/>
    <property type="match status" value="1"/>
</dbReference>
<keyword evidence="5" id="KW-1185">Reference proteome</keyword>
<evidence type="ECO:0000313" key="3">
    <source>
        <dbReference type="EMBL" id="TQL39022.1"/>
    </source>
</evidence>
<gene>
    <name evidence="3" type="ORF">FB564_4242</name>
    <name evidence="2" type="ORF">Sar04_35730</name>
</gene>
<feature type="domain" description="Condensation" evidence="1">
    <location>
        <begin position="34"/>
        <end position="440"/>
    </location>
</feature>
<evidence type="ECO:0000259" key="1">
    <source>
        <dbReference type="Pfam" id="PF00668"/>
    </source>
</evidence>
<dbReference type="EMBL" id="VFOL01000001">
    <property type="protein sequence ID" value="TQL39022.1"/>
    <property type="molecule type" value="Genomic_DNA"/>
</dbReference>
<dbReference type="Proteomes" id="UP000315983">
    <property type="component" value="Unassembled WGS sequence"/>
</dbReference>
<dbReference type="SUPFAM" id="SSF52777">
    <property type="entry name" value="CoA-dependent acyltransferases"/>
    <property type="match status" value="2"/>
</dbReference>
<dbReference type="AlphaFoldDB" id="A0A542XT68"/>
<dbReference type="Gene3D" id="3.30.559.10">
    <property type="entry name" value="Chloramphenicol acetyltransferase-like domain"/>
    <property type="match status" value="1"/>
</dbReference>
<dbReference type="Gene3D" id="3.30.559.30">
    <property type="entry name" value="Nonribosomal peptide synthetase, condensation domain"/>
    <property type="match status" value="1"/>
</dbReference>
<dbReference type="GO" id="GO:0043041">
    <property type="term" value="P:amino acid activation for nonribosomal peptide biosynthetic process"/>
    <property type="evidence" value="ECO:0007669"/>
    <property type="project" value="TreeGrafter"/>
</dbReference>
<dbReference type="InterPro" id="IPR023213">
    <property type="entry name" value="CAT-like_dom_sf"/>
</dbReference>
<dbReference type="EMBL" id="BOQM01000028">
    <property type="protein sequence ID" value="GIM86837.1"/>
    <property type="molecule type" value="Genomic_DNA"/>
</dbReference>
<organism evidence="3 4">
    <name type="scientific">Salinispora arenicola</name>
    <dbReference type="NCBI Taxonomy" id="168697"/>
    <lineage>
        <taxon>Bacteria</taxon>
        <taxon>Bacillati</taxon>
        <taxon>Actinomycetota</taxon>
        <taxon>Actinomycetes</taxon>
        <taxon>Micromonosporales</taxon>
        <taxon>Micromonosporaceae</taxon>
        <taxon>Salinispora</taxon>
    </lineage>
</organism>
<dbReference type="CDD" id="cd19539">
    <property type="entry name" value="SgcC5_NRPS-like"/>
    <property type="match status" value="1"/>
</dbReference>
<dbReference type="GeneID" id="93773395"/>
<protein>
    <submittedName>
        <fullName evidence="3">Condensation domain-containing protein</fullName>
    </submittedName>
</protein>
<proteinExistence type="predicted"/>
<dbReference type="PANTHER" id="PTHR45527:SF1">
    <property type="entry name" value="FATTY ACID SYNTHASE"/>
    <property type="match status" value="1"/>
</dbReference>